<comment type="caution">
    <text evidence="5">The sequence shown here is derived from an EMBL/GenBank/DDBJ whole genome shotgun (WGS) entry which is preliminary data.</text>
</comment>
<keyword evidence="2 4" id="KW-0324">Glycolysis</keyword>
<evidence type="ECO:0000256" key="2">
    <source>
        <dbReference type="ARBA" id="ARBA00023152"/>
    </source>
</evidence>
<dbReference type="PANTHER" id="PTHR11469">
    <property type="entry name" value="GLUCOSE-6-PHOSPHATE ISOMERASE"/>
    <property type="match status" value="1"/>
</dbReference>
<dbReference type="GO" id="GO:0004347">
    <property type="term" value="F:glucose-6-phosphate isomerase activity"/>
    <property type="evidence" value="ECO:0007669"/>
    <property type="project" value="UniProtKB-EC"/>
</dbReference>
<dbReference type="GO" id="GO:0005829">
    <property type="term" value="C:cytosol"/>
    <property type="evidence" value="ECO:0007669"/>
    <property type="project" value="TreeGrafter"/>
</dbReference>
<gene>
    <name evidence="5" type="ORF">JW984_09285</name>
</gene>
<dbReference type="SUPFAM" id="SSF53697">
    <property type="entry name" value="SIS domain"/>
    <property type="match status" value="1"/>
</dbReference>
<evidence type="ECO:0000313" key="5">
    <source>
        <dbReference type="EMBL" id="MBN1573372.1"/>
    </source>
</evidence>
<dbReference type="PANTHER" id="PTHR11469:SF1">
    <property type="entry name" value="GLUCOSE-6-PHOSPHATE ISOMERASE"/>
    <property type="match status" value="1"/>
</dbReference>
<dbReference type="EMBL" id="JAFGIX010000047">
    <property type="protein sequence ID" value="MBN1573372.1"/>
    <property type="molecule type" value="Genomic_DNA"/>
</dbReference>
<dbReference type="GO" id="GO:0051156">
    <property type="term" value="P:glucose 6-phosphate metabolic process"/>
    <property type="evidence" value="ECO:0007669"/>
    <property type="project" value="TreeGrafter"/>
</dbReference>
<sequence>MKEGKKASFFTGDFQDELNRALHDMEREKVVSRIWGHDHMVWKPEPREITNRLGWLEIADAMMENVGEIVKFVEDVKSAGYTNALLMGMGGSSLAPEFFRKTFGVKKGFLDLAVLDSTDPGAVSGFADRLDIEKTLFIVSTKSGTTVETLSFFKCFYNLALKRLGAKRAGEGFIAITDPGSSLAEVAGMLNFRKAFLSDPNIGGRYSALSHFGLVPAALIGMDIETLLERAVEVASESRDSGPEGGESDAVRLGALMGALHGASVNKATFIISPEFASFGDWVEQLIAESTGKEGVGILPVVNEPLGDPSLYGDDRFFVKIGLEGDTAQDSFIADIEGAGRPVVRLSLSDLYDLGGQFFLWEMAVAVSGHLLKINPFEQPDVEAAKVLAKEAVARYKEEGRLPEETLTAAGDNITVYGGMTAADPGMAMISFLENVKPGGYVALMAYLKPEEEIGKNMSRFRQRIRERFGVATTFGYGPRFLHSTGQLHKGDSGGGIFIQFTADDELDVPIPDEAGGNESNITFGVLKAAQAMGDMNALTNAGRKVVRFHLGGNIKGGLELLLRAF</sequence>
<dbReference type="PROSITE" id="PS51463">
    <property type="entry name" value="P_GLUCOSE_ISOMERASE_3"/>
    <property type="match status" value="1"/>
</dbReference>
<protein>
    <recommendedName>
        <fullName evidence="4">Glucose-6-phosphate isomerase</fullName>
        <ecNumber evidence="4">5.3.1.9</ecNumber>
    </recommendedName>
</protein>
<evidence type="ECO:0000256" key="4">
    <source>
        <dbReference type="RuleBase" id="RU000612"/>
    </source>
</evidence>
<reference evidence="5" key="1">
    <citation type="journal article" date="2021" name="Environ. Microbiol.">
        <title>Genomic characterization of three novel Desulfobacterota classes expand the metabolic and phylogenetic diversity of the phylum.</title>
        <authorList>
            <person name="Murphy C.L."/>
            <person name="Biggerstaff J."/>
            <person name="Eichhorn A."/>
            <person name="Ewing E."/>
            <person name="Shahan R."/>
            <person name="Soriano D."/>
            <person name="Stewart S."/>
            <person name="VanMol K."/>
            <person name="Walker R."/>
            <person name="Walters P."/>
            <person name="Elshahed M.S."/>
            <person name="Youssef N.H."/>
        </authorList>
    </citation>
    <scope>NUCLEOTIDE SEQUENCE</scope>
    <source>
        <strain evidence="5">Zod_Metabat.24</strain>
    </source>
</reference>
<dbReference type="PRINTS" id="PR00662">
    <property type="entry name" value="G6PISOMERASE"/>
</dbReference>
<comment type="pathway">
    <text evidence="4">Carbohydrate degradation; glycolysis; D-glyceraldehyde 3-phosphate and glycerone phosphate from D-glucose: step 2/4.</text>
</comment>
<evidence type="ECO:0000313" key="6">
    <source>
        <dbReference type="Proteomes" id="UP000809273"/>
    </source>
</evidence>
<dbReference type="Pfam" id="PF00342">
    <property type="entry name" value="PGI"/>
    <property type="match status" value="1"/>
</dbReference>
<dbReference type="GO" id="GO:0006094">
    <property type="term" value="P:gluconeogenesis"/>
    <property type="evidence" value="ECO:0007669"/>
    <property type="project" value="UniProtKB-KW"/>
</dbReference>
<dbReference type="GO" id="GO:0097367">
    <property type="term" value="F:carbohydrate derivative binding"/>
    <property type="evidence" value="ECO:0007669"/>
    <property type="project" value="InterPro"/>
</dbReference>
<dbReference type="Gene3D" id="3.40.50.10490">
    <property type="entry name" value="Glucose-6-phosphate isomerase like protein, domain 1"/>
    <property type="match status" value="3"/>
</dbReference>
<dbReference type="EC" id="5.3.1.9" evidence="4"/>
<name>A0A9D8KFS5_9DELT</name>
<dbReference type="AlphaFoldDB" id="A0A9D8KFS5"/>
<keyword evidence="1 4" id="KW-0312">Gluconeogenesis</keyword>
<dbReference type="GO" id="GO:0006096">
    <property type="term" value="P:glycolytic process"/>
    <property type="evidence" value="ECO:0007669"/>
    <property type="project" value="UniProtKB-KW"/>
</dbReference>
<keyword evidence="3 4" id="KW-0413">Isomerase</keyword>
<proteinExistence type="inferred from homology"/>
<dbReference type="Proteomes" id="UP000809273">
    <property type="component" value="Unassembled WGS sequence"/>
</dbReference>
<dbReference type="InterPro" id="IPR001672">
    <property type="entry name" value="G6P_Isomerase"/>
</dbReference>
<evidence type="ECO:0000256" key="1">
    <source>
        <dbReference type="ARBA" id="ARBA00022432"/>
    </source>
</evidence>
<comment type="catalytic activity">
    <reaction evidence="4">
        <text>alpha-D-glucose 6-phosphate = beta-D-fructose 6-phosphate</text>
        <dbReference type="Rhea" id="RHEA:11816"/>
        <dbReference type="ChEBI" id="CHEBI:57634"/>
        <dbReference type="ChEBI" id="CHEBI:58225"/>
        <dbReference type="EC" id="5.3.1.9"/>
    </reaction>
</comment>
<comment type="similarity">
    <text evidence="4">Belongs to the GPI family.</text>
</comment>
<organism evidence="5 6">
    <name type="scientific">Candidatus Zymogenus saltonus</name>
    <dbReference type="NCBI Taxonomy" id="2844893"/>
    <lineage>
        <taxon>Bacteria</taxon>
        <taxon>Deltaproteobacteria</taxon>
        <taxon>Candidatus Zymogenia</taxon>
        <taxon>Candidatus Zymogeniales</taxon>
        <taxon>Candidatus Zymogenaceae</taxon>
        <taxon>Candidatus Zymogenus</taxon>
    </lineage>
</organism>
<dbReference type="GO" id="GO:0048029">
    <property type="term" value="F:monosaccharide binding"/>
    <property type="evidence" value="ECO:0007669"/>
    <property type="project" value="TreeGrafter"/>
</dbReference>
<reference evidence="5" key="2">
    <citation type="submission" date="2021-01" db="EMBL/GenBank/DDBJ databases">
        <authorList>
            <person name="Hahn C.R."/>
            <person name="Youssef N.H."/>
            <person name="Elshahed M."/>
        </authorList>
    </citation>
    <scope>NUCLEOTIDE SEQUENCE</scope>
    <source>
        <strain evidence="5">Zod_Metabat.24</strain>
    </source>
</reference>
<accession>A0A9D8KFS5</accession>
<evidence type="ECO:0000256" key="3">
    <source>
        <dbReference type="ARBA" id="ARBA00023235"/>
    </source>
</evidence>
<dbReference type="InterPro" id="IPR046348">
    <property type="entry name" value="SIS_dom_sf"/>
</dbReference>